<dbReference type="InterPro" id="IPR013815">
    <property type="entry name" value="ATP_grasp_subdomain_1"/>
</dbReference>
<dbReference type="Proteomes" id="UP000242188">
    <property type="component" value="Unassembled WGS sequence"/>
</dbReference>
<comment type="similarity">
    <text evidence="1">Belongs to the PEP-utilizing enzyme family.</text>
</comment>
<sequence>MLSDTGKWFWLKKLVFLVIFKLRQRNHKNAAKRLRKSQDMLDKNRGYGAGMLDPTSMETVAPLDPDPFGIDAVYFGGFNKDGVRVVVRYCRRHERRGEIWVFLEIPGIGVLEHPLHPDTYVVNTNGRDYTTGGLKIEMVEPMKTWKLSYDGTLRHGLCNSLENKGEKLVQVKFSFRWCCYTDPFSFDTDISPSAIADAIARESWDQEFWNRLKSKHQTHYEQWGEMSGLLQVEGYEDVRLTLNTVRDHSYGVRDWRMFHRYAIHFICLESGVTAQVGVVSLPSTTSYLQVGYLNYPCGAMYAVSSCDLNLWEISETQEPANEYSFSFVAGGDTFHVEVKGETTPVWFHCQDRGSKIFEKFCQYKVNGKKGYGLVEFHYRNIEGPSYVQPESLPLLQEPSAEEVKAQTEALTLTFDEDACRSSKLVGGKGAQLGQLSSIQNKVNAMVPRGFSLTLAAFVTQVENNGDIMKAVDHIVKAIRDADDDQLKLACSDTVELFASIPIAKEIEEVIMVKMKYLFGQDCFTKLFAVRSSATGEDGSEASSAGQMETYIGVRGHPEILDSVRKCWASAFTYQAVQYRRQSGQPIKVAVGVVIQEMVKSEVSGVIFTNDPGTGSPNLMILDASYGLGEAVVSGKTTPDTITVFRSWDNQVSIKHKKLGDKKVKMTLKEEGGVEETETEMDSAASCCLTDDQILQVSQIALQVETYFGSPRDIEWALSADQFYLLQARPITTLDQETEEELWCEFDDALVTHRECLTTANIGEMMPGAVTPLTHSVFLAAIRKGTEYLAEVMAGGPNIRYHAKGIITHSNRCFINMNMVGLISINNIVGNLEGGQLSILGQTVDGLTVEEIKQYVGKRRTFWDRLKIFIRFLSIKNKDIKDFDDWYNVVDNYRIGADVEDAHSLYLAISDKLPDYYRLWKGNIVKSSMSGLWSNIVSGILSKGKSVYTQENMADMALLLSECEEVYSAEVPTAMQELAREVCAAGITDKFLAVTDEECVHLMTSEEFPKLKQKFDVFLSRHGHRYVREAEFFERSWRAQPERLSCVLKTILRTKSFEPKEKVKVSLTDIFAEMQTPISWTTRQVLKWMVPKARKAVGNREWGKSLAVKVSDIFKEAYWQLADLLMKEGRLPQKELMFFLTHSEIGKLLKTRSPRLITKAVRRRKLLPKMMDLSFPKLQTGVPQPIMKEEIEAQRTAHFTLTGMPVFQGIVTGTGRVVKDLDQANHTIQPGDILIVSYTDVGWTPYFPLISGLIVELGGLLSHGAVVAREYGLPCIVNVPNATQLFQSGDIVRLNGKAGTIEKLENQEKTKTEKLE</sequence>
<dbReference type="PANTHER" id="PTHR43615">
    <property type="entry name" value="PHOSPHOENOLPYRUVATE SYNTHASE-RELATED"/>
    <property type="match status" value="1"/>
</dbReference>
<gene>
    <name evidence="4" type="ORF">KP79_PYT19542</name>
</gene>
<dbReference type="InterPro" id="IPR002192">
    <property type="entry name" value="PPDK_AMP/ATP-bd"/>
</dbReference>
<evidence type="ECO:0000259" key="3">
    <source>
        <dbReference type="Pfam" id="PF01326"/>
    </source>
</evidence>
<name>A0A210R3F7_MIZYE</name>
<dbReference type="Gene3D" id="3.50.30.10">
    <property type="entry name" value="Phosphohistidine domain"/>
    <property type="match status" value="1"/>
</dbReference>
<dbReference type="SUPFAM" id="SSF56059">
    <property type="entry name" value="Glutathione synthetase ATP-binding domain-like"/>
    <property type="match status" value="1"/>
</dbReference>
<evidence type="ECO:0000259" key="2">
    <source>
        <dbReference type="Pfam" id="PF00391"/>
    </source>
</evidence>
<dbReference type="Gene3D" id="3.30.1490.20">
    <property type="entry name" value="ATP-grasp fold, A domain"/>
    <property type="match status" value="1"/>
</dbReference>
<comment type="caution">
    <text evidence="4">The sequence shown here is derived from an EMBL/GenBank/DDBJ whole genome shotgun (WGS) entry which is preliminary data.</text>
</comment>
<reference evidence="4 5" key="1">
    <citation type="journal article" date="2017" name="Nat. Ecol. Evol.">
        <title>Scallop genome provides insights into evolution of bilaterian karyotype and development.</title>
        <authorList>
            <person name="Wang S."/>
            <person name="Zhang J."/>
            <person name="Jiao W."/>
            <person name="Li J."/>
            <person name="Xun X."/>
            <person name="Sun Y."/>
            <person name="Guo X."/>
            <person name="Huan P."/>
            <person name="Dong B."/>
            <person name="Zhang L."/>
            <person name="Hu X."/>
            <person name="Sun X."/>
            <person name="Wang J."/>
            <person name="Zhao C."/>
            <person name="Wang Y."/>
            <person name="Wang D."/>
            <person name="Huang X."/>
            <person name="Wang R."/>
            <person name="Lv J."/>
            <person name="Li Y."/>
            <person name="Zhang Z."/>
            <person name="Liu B."/>
            <person name="Lu W."/>
            <person name="Hui Y."/>
            <person name="Liang J."/>
            <person name="Zhou Z."/>
            <person name="Hou R."/>
            <person name="Li X."/>
            <person name="Liu Y."/>
            <person name="Li H."/>
            <person name="Ning X."/>
            <person name="Lin Y."/>
            <person name="Zhao L."/>
            <person name="Xing Q."/>
            <person name="Dou J."/>
            <person name="Li Y."/>
            <person name="Mao J."/>
            <person name="Guo H."/>
            <person name="Dou H."/>
            <person name="Li T."/>
            <person name="Mu C."/>
            <person name="Jiang W."/>
            <person name="Fu Q."/>
            <person name="Fu X."/>
            <person name="Miao Y."/>
            <person name="Liu J."/>
            <person name="Yu Q."/>
            <person name="Li R."/>
            <person name="Liao H."/>
            <person name="Li X."/>
            <person name="Kong Y."/>
            <person name="Jiang Z."/>
            <person name="Chourrout D."/>
            <person name="Li R."/>
            <person name="Bao Z."/>
        </authorList>
    </citation>
    <scope>NUCLEOTIDE SEQUENCE [LARGE SCALE GENOMIC DNA]</scope>
    <source>
        <strain evidence="4 5">PY_sf001</strain>
    </source>
</reference>
<evidence type="ECO:0000313" key="5">
    <source>
        <dbReference type="Proteomes" id="UP000242188"/>
    </source>
</evidence>
<dbReference type="SUPFAM" id="SSF52009">
    <property type="entry name" value="Phosphohistidine domain"/>
    <property type="match status" value="1"/>
</dbReference>
<dbReference type="InterPro" id="IPR051549">
    <property type="entry name" value="PEP_Utilizing_Enz"/>
</dbReference>
<dbReference type="GO" id="GO:0005524">
    <property type="term" value="F:ATP binding"/>
    <property type="evidence" value="ECO:0007669"/>
    <property type="project" value="InterPro"/>
</dbReference>
<keyword evidence="4" id="KW-0670">Pyruvate</keyword>
<dbReference type="STRING" id="6573.A0A210R3F7"/>
<proteinExistence type="inferred from homology"/>
<protein>
    <submittedName>
        <fullName evidence="4">Phosphoenolpyruvate synthase</fullName>
    </submittedName>
</protein>
<dbReference type="InterPro" id="IPR036637">
    <property type="entry name" value="Phosphohistidine_dom_sf"/>
</dbReference>
<feature type="domain" description="PEP-utilising enzyme mobile" evidence="2">
    <location>
        <begin position="1227"/>
        <end position="1298"/>
    </location>
</feature>
<dbReference type="OrthoDB" id="6123450at2759"/>
<dbReference type="Pfam" id="PF01326">
    <property type="entry name" value="PPDK_N"/>
    <property type="match status" value="1"/>
</dbReference>
<evidence type="ECO:0000313" key="4">
    <source>
        <dbReference type="EMBL" id="OWF55492.1"/>
    </source>
</evidence>
<feature type="domain" description="Pyruvate phosphate dikinase AMP/ATP-binding" evidence="3">
    <location>
        <begin position="423"/>
        <end position="740"/>
    </location>
</feature>
<dbReference type="EMBL" id="NEDP02000657">
    <property type="protein sequence ID" value="OWF55492.1"/>
    <property type="molecule type" value="Genomic_DNA"/>
</dbReference>
<dbReference type="Pfam" id="PF00391">
    <property type="entry name" value="PEP-utilizers"/>
    <property type="match status" value="1"/>
</dbReference>
<evidence type="ECO:0000256" key="1">
    <source>
        <dbReference type="ARBA" id="ARBA00007837"/>
    </source>
</evidence>
<keyword evidence="5" id="KW-1185">Reference proteome</keyword>
<dbReference type="GO" id="GO:0016301">
    <property type="term" value="F:kinase activity"/>
    <property type="evidence" value="ECO:0007669"/>
    <property type="project" value="InterPro"/>
</dbReference>
<accession>A0A210R3F7</accession>
<dbReference type="Gene3D" id="3.30.470.20">
    <property type="entry name" value="ATP-grasp fold, B domain"/>
    <property type="match status" value="1"/>
</dbReference>
<dbReference type="PANTHER" id="PTHR43615:SF1">
    <property type="entry name" value="PPDK_N DOMAIN-CONTAINING PROTEIN"/>
    <property type="match status" value="1"/>
</dbReference>
<dbReference type="InterPro" id="IPR008279">
    <property type="entry name" value="PEP-util_enz_mobile_dom"/>
</dbReference>
<organism evidence="4 5">
    <name type="scientific">Mizuhopecten yessoensis</name>
    <name type="common">Japanese scallop</name>
    <name type="synonym">Patinopecten yessoensis</name>
    <dbReference type="NCBI Taxonomy" id="6573"/>
    <lineage>
        <taxon>Eukaryota</taxon>
        <taxon>Metazoa</taxon>
        <taxon>Spiralia</taxon>
        <taxon>Lophotrochozoa</taxon>
        <taxon>Mollusca</taxon>
        <taxon>Bivalvia</taxon>
        <taxon>Autobranchia</taxon>
        <taxon>Pteriomorphia</taxon>
        <taxon>Pectinida</taxon>
        <taxon>Pectinoidea</taxon>
        <taxon>Pectinidae</taxon>
        <taxon>Mizuhopecten</taxon>
    </lineage>
</organism>